<dbReference type="AlphaFoldDB" id="A0A921NPQ3"/>
<dbReference type="EMBL" id="APKE01000036">
    <property type="protein sequence ID" value="KAF0674627.1"/>
    <property type="molecule type" value="Genomic_DNA"/>
</dbReference>
<accession>A0A921NPQ3</accession>
<reference evidence="2" key="1">
    <citation type="submission" date="2013-03" db="EMBL/GenBank/DDBJ databases">
        <title>Genome Sequence of the Profundibacterium mesophilum strain KAUST100406-0324T from Red Sea, a novel genus in the family Rhodobacteraceae.</title>
        <authorList>
            <person name="Essack M."/>
            <person name="Alam I."/>
            <person name="Lafi F."/>
            <person name="Alawi W."/>
            <person name="Kamanu F."/>
            <person name="Al-Suwailem A."/>
            <person name="Lee O.O."/>
            <person name="Xu Y."/>
            <person name="Bajic V."/>
            <person name="Qian P.-Y."/>
            <person name="Archer J."/>
        </authorList>
    </citation>
    <scope>NUCLEOTIDE SEQUENCE</scope>
    <source>
        <strain evidence="2">KAUST100406-0324</strain>
    </source>
</reference>
<name>A0A921NPQ3_9RHOB</name>
<dbReference type="Proteomes" id="UP000698242">
    <property type="component" value="Unassembled WGS sequence"/>
</dbReference>
<dbReference type="RefSeq" id="WP_159966519.1">
    <property type="nucleotide sequence ID" value="NZ_APKE01000036.1"/>
</dbReference>
<sequence>MALLIDGMILLLLAGTLGYAFLVDRRVRTLMEALRELQPMVGKFSAAVDRSEHSLSALKSATSQVNDAARAVREEAAETAAAAPVQNEAQPAAPAAPRAGSTTVAGKSDLVRSFFESARKREV</sequence>
<evidence type="ECO:0000313" key="2">
    <source>
        <dbReference type="EMBL" id="KAF0674627.1"/>
    </source>
</evidence>
<feature type="compositionally biased region" description="Low complexity" evidence="1">
    <location>
        <begin position="78"/>
        <end position="99"/>
    </location>
</feature>
<organism evidence="2 3">
    <name type="scientific">Profundibacterium mesophilum KAUST100406-0324</name>
    <dbReference type="NCBI Taxonomy" id="1037889"/>
    <lineage>
        <taxon>Bacteria</taxon>
        <taxon>Pseudomonadati</taxon>
        <taxon>Pseudomonadota</taxon>
        <taxon>Alphaproteobacteria</taxon>
        <taxon>Rhodobacterales</taxon>
        <taxon>Roseobacteraceae</taxon>
        <taxon>Profundibacterium</taxon>
    </lineage>
</organism>
<feature type="region of interest" description="Disordered" evidence="1">
    <location>
        <begin position="76"/>
        <end position="104"/>
    </location>
</feature>
<dbReference type="OrthoDB" id="7865359at2"/>
<protein>
    <recommendedName>
        <fullName evidence="4">Flagellar motor switch protein</fullName>
    </recommendedName>
</protein>
<evidence type="ECO:0000256" key="1">
    <source>
        <dbReference type="SAM" id="MobiDB-lite"/>
    </source>
</evidence>
<evidence type="ECO:0008006" key="4">
    <source>
        <dbReference type="Google" id="ProtNLM"/>
    </source>
</evidence>
<gene>
    <name evidence="2" type="ORF">PMES_03009</name>
</gene>
<comment type="caution">
    <text evidence="2">The sequence shown here is derived from an EMBL/GenBank/DDBJ whole genome shotgun (WGS) entry which is preliminary data.</text>
</comment>
<proteinExistence type="predicted"/>
<evidence type="ECO:0000313" key="3">
    <source>
        <dbReference type="Proteomes" id="UP000698242"/>
    </source>
</evidence>
<keyword evidence="3" id="KW-1185">Reference proteome</keyword>